<keyword evidence="2" id="KW-1185">Reference proteome</keyword>
<proteinExistence type="predicted"/>
<protein>
    <submittedName>
        <fullName evidence="1">Uncharacterized protein</fullName>
    </submittedName>
</protein>
<organism evidence="1 2">
    <name type="scientific">Runella defluvii</name>
    <dbReference type="NCBI Taxonomy" id="370973"/>
    <lineage>
        <taxon>Bacteria</taxon>
        <taxon>Pseudomonadati</taxon>
        <taxon>Bacteroidota</taxon>
        <taxon>Cytophagia</taxon>
        <taxon>Cytophagales</taxon>
        <taxon>Spirosomataceae</taxon>
        <taxon>Runella</taxon>
    </lineage>
</organism>
<name>A0A7W5ZL13_9BACT</name>
<dbReference type="AlphaFoldDB" id="A0A7W5ZL13"/>
<dbReference type="EMBL" id="JACIBY010000005">
    <property type="protein sequence ID" value="MBB3838809.1"/>
    <property type="molecule type" value="Genomic_DNA"/>
</dbReference>
<dbReference type="RefSeq" id="WP_183974540.1">
    <property type="nucleotide sequence ID" value="NZ_JACIBY010000005.1"/>
</dbReference>
<evidence type="ECO:0000313" key="1">
    <source>
        <dbReference type="EMBL" id="MBB3838809.1"/>
    </source>
</evidence>
<evidence type="ECO:0000313" key="2">
    <source>
        <dbReference type="Proteomes" id="UP000541352"/>
    </source>
</evidence>
<gene>
    <name evidence="1" type="ORF">FHS57_002815</name>
</gene>
<accession>A0A7W5ZL13</accession>
<comment type="caution">
    <text evidence="1">The sequence shown here is derived from an EMBL/GenBank/DDBJ whole genome shotgun (WGS) entry which is preliminary data.</text>
</comment>
<dbReference type="Proteomes" id="UP000541352">
    <property type="component" value="Unassembled WGS sequence"/>
</dbReference>
<sequence length="176" mass="20812">METTDIIIQQKELFTPTNIIFRTAFSVSPMDVSKVGYDTHLMEVFRELGVRYKELDEITVNEHKSKSYEFEADYFLYVTLKEKLNKENPILVFPFKITFSKEDIESLFKRIELEAIEKFREVNRVNSLLVTTPIKFSVQEIINPKSGWQVYSPSSLKNFKFEQFLSLQYKFTFESA</sequence>
<reference evidence="1 2" key="1">
    <citation type="submission" date="2020-08" db="EMBL/GenBank/DDBJ databases">
        <title>Genomic Encyclopedia of Type Strains, Phase IV (KMG-IV): sequencing the most valuable type-strain genomes for metagenomic binning, comparative biology and taxonomic classification.</title>
        <authorList>
            <person name="Goeker M."/>
        </authorList>
    </citation>
    <scope>NUCLEOTIDE SEQUENCE [LARGE SCALE GENOMIC DNA]</scope>
    <source>
        <strain evidence="1 2">DSM 17976</strain>
    </source>
</reference>